<keyword evidence="2" id="KW-0378">Hydrolase</keyword>
<dbReference type="InterPro" id="IPR003607">
    <property type="entry name" value="HD/PDEase_dom"/>
</dbReference>
<dbReference type="EMBL" id="QCXQ01000003">
    <property type="protein sequence ID" value="PWF99853.1"/>
    <property type="molecule type" value="Genomic_DNA"/>
</dbReference>
<dbReference type="InterPro" id="IPR006674">
    <property type="entry name" value="HD_domain"/>
</dbReference>
<accession>A0A2V1MXT8</accession>
<dbReference type="CDD" id="cd00077">
    <property type="entry name" value="HDc"/>
    <property type="match status" value="1"/>
</dbReference>
<dbReference type="Gene3D" id="1.20.58.1910">
    <property type="match status" value="1"/>
</dbReference>
<keyword evidence="3" id="KW-1185">Reference proteome</keyword>
<name>A0A2V1MXT8_9LACO</name>
<reference evidence="2 3" key="1">
    <citation type="journal article" date="2018" name="Int. J. Syst. Evol. Microbiol.">
        <title>Lactobacillus bambusae sp. nov., isolated from a traditional fermented Ma-bamboo shoots of Taiwan.</title>
        <authorList>
            <person name="Wang L.-T."/>
        </authorList>
    </citation>
    <scope>NUCLEOTIDE SEQUENCE [LARGE SCALE GENOMIC DNA]</scope>
    <source>
        <strain evidence="2 3">BS-W1</strain>
    </source>
</reference>
<protein>
    <submittedName>
        <fullName evidence="2">Phosphohydrolase</fullName>
    </submittedName>
</protein>
<evidence type="ECO:0000313" key="2">
    <source>
        <dbReference type="EMBL" id="PWF99853.1"/>
    </source>
</evidence>
<dbReference type="Pfam" id="PF01966">
    <property type="entry name" value="HD"/>
    <property type="match status" value="1"/>
</dbReference>
<dbReference type="AlphaFoldDB" id="A0A2V1MXT8"/>
<gene>
    <name evidence="2" type="ORF">DCM90_07270</name>
</gene>
<evidence type="ECO:0000259" key="1">
    <source>
        <dbReference type="SMART" id="SM00471"/>
    </source>
</evidence>
<dbReference type="RefSeq" id="WP_109250707.1">
    <property type="nucleotide sequence ID" value="NZ_QCXQ01000003.1"/>
</dbReference>
<dbReference type="PANTHER" id="PTHR33594:SF1">
    <property type="entry name" value="HD_PDEASE DOMAIN-CONTAINING PROTEIN"/>
    <property type="match status" value="1"/>
</dbReference>
<dbReference type="PANTHER" id="PTHR33594">
    <property type="entry name" value="SUPERFAMILY HYDROLASE, PUTATIVE (AFU_ORTHOLOGUE AFUA_1G03035)-RELATED"/>
    <property type="match status" value="1"/>
</dbReference>
<dbReference type="Proteomes" id="UP000245080">
    <property type="component" value="Unassembled WGS sequence"/>
</dbReference>
<dbReference type="SUPFAM" id="SSF109604">
    <property type="entry name" value="HD-domain/PDEase-like"/>
    <property type="match status" value="1"/>
</dbReference>
<dbReference type="OrthoDB" id="9797344at2"/>
<sequence>MNANEQQQLEQIKDYALGQATDDETGHGVDHIMRVVRMAKTILRRIPQANELITLAAAYLHDTYDEKLVTDVPAAKQALRDTLTTIGLTADQVSQIFAIIDNMSYSKSLEGAAQPLTLEGQVVQDADRLDAIGAIGITRAIYYGGRFGEKVYDPSIAPRTDMNHDEYRNLDHETIINHFYEKLLKLKDLMNTDVAVSIAAHRQEVMVDFLGEYQAEWHGEE</sequence>
<comment type="caution">
    <text evidence="2">The sequence shown here is derived from an EMBL/GenBank/DDBJ whole genome shotgun (WGS) entry which is preliminary data.</text>
</comment>
<organism evidence="2 3">
    <name type="scientific">Levilactobacillus bambusae</name>
    <dbReference type="NCBI Taxonomy" id="2024736"/>
    <lineage>
        <taxon>Bacteria</taxon>
        <taxon>Bacillati</taxon>
        <taxon>Bacillota</taxon>
        <taxon>Bacilli</taxon>
        <taxon>Lactobacillales</taxon>
        <taxon>Lactobacillaceae</taxon>
        <taxon>Levilactobacillus</taxon>
    </lineage>
</organism>
<dbReference type="Gene3D" id="1.10.472.50">
    <property type="entry name" value="HD-domain/PDEase-like"/>
    <property type="match status" value="1"/>
</dbReference>
<dbReference type="SMART" id="SM00471">
    <property type="entry name" value="HDc"/>
    <property type="match status" value="1"/>
</dbReference>
<proteinExistence type="predicted"/>
<dbReference type="GO" id="GO:0016787">
    <property type="term" value="F:hydrolase activity"/>
    <property type="evidence" value="ECO:0007669"/>
    <property type="project" value="UniProtKB-KW"/>
</dbReference>
<feature type="domain" description="HD/PDEase" evidence="1">
    <location>
        <begin position="24"/>
        <end position="141"/>
    </location>
</feature>
<evidence type="ECO:0000313" key="3">
    <source>
        <dbReference type="Proteomes" id="UP000245080"/>
    </source>
</evidence>